<sequence>MPNWGFNFLPAVNSPLGFLNDTTIYTTALNASAPTGYVWQWAGLFSSVISPYYLGYAQLTSYNVSACAAFCDATTGCQGFDMYYERDPTVWPGVGCLNPSMQTGVHCALYSAKLNVSNAVNVGQWNGNFMVVVAGANGYSKINATNTPAVTAATTAVTTAAAAVNNFTIVSAYFADKNITALAQQNFLVNGQLVVNTTYPNAGLGSTDPWPANSAKTISILYTYNGEYRVFNAVQNTGVYTQLASSYSATSAPGSSLLSNFLPTNGASFEIVAVTYGGVQVTSQLVYIALYAAFWTGLPFIVSNLNLGFASSFTTSSTNTLVVWYKPSGSNNITTITGRQSSTLLINL</sequence>
<accession>A0A9P4JBP8</accession>
<gene>
    <name evidence="1" type="ORF">K461DRAFT_273906</name>
</gene>
<name>A0A9P4JBP8_9PEZI</name>
<evidence type="ECO:0000313" key="2">
    <source>
        <dbReference type="Proteomes" id="UP000799439"/>
    </source>
</evidence>
<proteinExistence type="predicted"/>
<organism evidence="1 2">
    <name type="scientific">Myriangium duriaei CBS 260.36</name>
    <dbReference type="NCBI Taxonomy" id="1168546"/>
    <lineage>
        <taxon>Eukaryota</taxon>
        <taxon>Fungi</taxon>
        <taxon>Dikarya</taxon>
        <taxon>Ascomycota</taxon>
        <taxon>Pezizomycotina</taxon>
        <taxon>Dothideomycetes</taxon>
        <taxon>Dothideomycetidae</taxon>
        <taxon>Myriangiales</taxon>
        <taxon>Myriangiaceae</taxon>
        <taxon>Myriangium</taxon>
    </lineage>
</organism>
<dbReference type="PANTHER" id="PTHR36578">
    <property type="entry name" value="CHROMOSOME 15, WHOLE GENOME SHOTGUN SEQUENCE"/>
    <property type="match status" value="1"/>
</dbReference>
<dbReference type="EMBL" id="ML996081">
    <property type="protein sequence ID" value="KAF2157685.1"/>
    <property type="molecule type" value="Genomic_DNA"/>
</dbReference>
<dbReference type="OrthoDB" id="271448at2759"/>
<protein>
    <recommendedName>
        <fullName evidence="3">Apple domain-containing protein</fullName>
    </recommendedName>
</protein>
<dbReference type="Proteomes" id="UP000799439">
    <property type="component" value="Unassembled WGS sequence"/>
</dbReference>
<comment type="caution">
    <text evidence="1">The sequence shown here is derived from an EMBL/GenBank/DDBJ whole genome shotgun (WGS) entry which is preliminary data.</text>
</comment>
<evidence type="ECO:0000313" key="1">
    <source>
        <dbReference type="EMBL" id="KAF2157685.1"/>
    </source>
</evidence>
<dbReference type="PANTHER" id="PTHR36578:SF1">
    <property type="entry name" value="APPLE DOMAIN-CONTAINING PROTEIN"/>
    <property type="match status" value="1"/>
</dbReference>
<dbReference type="AlphaFoldDB" id="A0A9P4JBP8"/>
<keyword evidence="2" id="KW-1185">Reference proteome</keyword>
<reference evidence="1" key="1">
    <citation type="journal article" date="2020" name="Stud. Mycol.">
        <title>101 Dothideomycetes genomes: a test case for predicting lifestyles and emergence of pathogens.</title>
        <authorList>
            <person name="Haridas S."/>
            <person name="Albert R."/>
            <person name="Binder M."/>
            <person name="Bloem J."/>
            <person name="Labutti K."/>
            <person name="Salamov A."/>
            <person name="Andreopoulos B."/>
            <person name="Baker S."/>
            <person name="Barry K."/>
            <person name="Bills G."/>
            <person name="Bluhm B."/>
            <person name="Cannon C."/>
            <person name="Castanera R."/>
            <person name="Culley D."/>
            <person name="Daum C."/>
            <person name="Ezra D."/>
            <person name="Gonzalez J."/>
            <person name="Henrissat B."/>
            <person name="Kuo A."/>
            <person name="Liang C."/>
            <person name="Lipzen A."/>
            <person name="Lutzoni F."/>
            <person name="Magnuson J."/>
            <person name="Mondo S."/>
            <person name="Nolan M."/>
            <person name="Ohm R."/>
            <person name="Pangilinan J."/>
            <person name="Park H.-J."/>
            <person name="Ramirez L."/>
            <person name="Alfaro M."/>
            <person name="Sun H."/>
            <person name="Tritt A."/>
            <person name="Yoshinaga Y."/>
            <person name="Zwiers L.-H."/>
            <person name="Turgeon B."/>
            <person name="Goodwin S."/>
            <person name="Spatafora J."/>
            <person name="Crous P."/>
            <person name="Grigoriev I."/>
        </authorList>
    </citation>
    <scope>NUCLEOTIDE SEQUENCE</scope>
    <source>
        <strain evidence="1">CBS 260.36</strain>
    </source>
</reference>
<evidence type="ECO:0008006" key="3">
    <source>
        <dbReference type="Google" id="ProtNLM"/>
    </source>
</evidence>